<proteinExistence type="predicted"/>
<dbReference type="EMBL" id="JBHRWW010000013">
    <property type="protein sequence ID" value="MFC3689864.1"/>
    <property type="molecule type" value="Genomic_DNA"/>
</dbReference>
<accession>A0ABV7WJ49</accession>
<sequence>MIGWYVHDHGSGHRRRLEAVASHLDEPVTGMGSGEPAEGVGWLPLPPDAVRAPALGPAVTDPTAGGALHWAPLGEPGMLGRAETVAAWARASGCRLLVVDVSVEMLLLGRLLGLPTVAVLQPGDRSDPAHVLGYATATALLAPWPGSADRGPRSRRGAGSGSRDRRSRTRWTGAFSRFDGRPQQTDRTGCPAGRCAVLVLGRGGHGVRASDVREAASATAAWHWHVAGDLVDDEPVDHAAVVEHGRVPDVWPLLCTADVVVGPCGGGLVADVAAAGTPFLALPQPRPFDEQAALAQMLDRSGLAVVARRWPAARAWPRLLDRLAADPARTARRWRTWADGAGAARAAAVVSGLARAHPPAPWGDSAAALLPVAGPSR</sequence>
<reference evidence="3" key="1">
    <citation type="journal article" date="2019" name="Int. J. Syst. Evol. Microbiol.">
        <title>The Global Catalogue of Microorganisms (GCM) 10K type strain sequencing project: providing services to taxonomists for standard genome sequencing and annotation.</title>
        <authorList>
            <consortium name="The Broad Institute Genomics Platform"/>
            <consortium name="The Broad Institute Genome Sequencing Center for Infectious Disease"/>
            <person name="Wu L."/>
            <person name="Ma J."/>
        </authorList>
    </citation>
    <scope>NUCLEOTIDE SEQUENCE [LARGE SCALE GENOMIC DNA]</scope>
    <source>
        <strain evidence="3">NCAIM B.02333</strain>
    </source>
</reference>
<dbReference type="RefSeq" id="WP_376985673.1">
    <property type="nucleotide sequence ID" value="NZ_JBHRWW010000013.1"/>
</dbReference>
<name>A0ABV7WJ49_9MICO</name>
<comment type="caution">
    <text evidence="2">The sequence shown here is derived from an EMBL/GenBank/DDBJ whole genome shotgun (WGS) entry which is preliminary data.</text>
</comment>
<dbReference type="SUPFAM" id="SSF53756">
    <property type="entry name" value="UDP-Glycosyltransferase/glycogen phosphorylase"/>
    <property type="match status" value="1"/>
</dbReference>
<dbReference type="Proteomes" id="UP001595685">
    <property type="component" value="Unassembled WGS sequence"/>
</dbReference>
<evidence type="ECO:0000313" key="3">
    <source>
        <dbReference type="Proteomes" id="UP001595685"/>
    </source>
</evidence>
<evidence type="ECO:0000313" key="2">
    <source>
        <dbReference type="EMBL" id="MFC3689864.1"/>
    </source>
</evidence>
<gene>
    <name evidence="2" type="ORF">ACFOLH_16055</name>
</gene>
<dbReference type="Gene3D" id="3.40.50.2000">
    <property type="entry name" value="Glycogen Phosphorylase B"/>
    <property type="match status" value="1"/>
</dbReference>
<protein>
    <recommendedName>
        <fullName evidence="4">Glycosyl transferase family 28 C-terminal domain-containing protein</fullName>
    </recommendedName>
</protein>
<feature type="region of interest" description="Disordered" evidence="1">
    <location>
        <begin position="145"/>
        <end position="187"/>
    </location>
</feature>
<organism evidence="2 3">
    <name type="scientific">Aquipuribacter hungaricus</name>
    <dbReference type="NCBI Taxonomy" id="545624"/>
    <lineage>
        <taxon>Bacteria</taxon>
        <taxon>Bacillati</taxon>
        <taxon>Actinomycetota</taxon>
        <taxon>Actinomycetes</taxon>
        <taxon>Micrococcales</taxon>
        <taxon>Intrasporangiaceae</taxon>
        <taxon>Aquipuribacter</taxon>
    </lineage>
</organism>
<keyword evidence="3" id="KW-1185">Reference proteome</keyword>
<evidence type="ECO:0008006" key="4">
    <source>
        <dbReference type="Google" id="ProtNLM"/>
    </source>
</evidence>
<evidence type="ECO:0000256" key="1">
    <source>
        <dbReference type="SAM" id="MobiDB-lite"/>
    </source>
</evidence>